<dbReference type="OrthoDB" id="9790370at2"/>
<comment type="caution">
    <text evidence="12">The sequence shown here is derived from an EMBL/GenBank/DDBJ whole genome shotgun (WGS) entry which is preliminary data.</text>
</comment>
<feature type="region of interest" description="Disordered" evidence="10">
    <location>
        <begin position="1"/>
        <end position="42"/>
    </location>
</feature>
<evidence type="ECO:0000259" key="11">
    <source>
        <dbReference type="PROSITE" id="PS51779"/>
    </source>
</evidence>
<dbReference type="Gene3D" id="3.10.20.310">
    <property type="entry name" value="membrane protein fhac"/>
    <property type="match status" value="1"/>
</dbReference>
<evidence type="ECO:0000313" key="13">
    <source>
        <dbReference type="Proteomes" id="UP000319627"/>
    </source>
</evidence>
<evidence type="ECO:0000313" key="12">
    <source>
        <dbReference type="EMBL" id="TWH77521.1"/>
    </source>
</evidence>
<dbReference type="GO" id="GO:0043093">
    <property type="term" value="P:FtsZ-dependent cytokinesis"/>
    <property type="evidence" value="ECO:0007669"/>
    <property type="project" value="UniProtKB-UniRule"/>
</dbReference>
<dbReference type="EMBL" id="VLKG01000001">
    <property type="protein sequence ID" value="TWH77521.1"/>
    <property type="molecule type" value="Genomic_DNA"/>
</dbReference>
<organism evidence="12 13">
    <name type="scientific">Azomonas agilis</name>
    <dbReference type="NCBI Taxonomy" id="116849"/>
    <lineage>
        <taxon>Bacteria</taxon>
        <taxon>Pseudomonadati</taxon>
        <taxon>Pseudomonadota</taxon>
        <taxon>Gammaproteobacteria</taxon>
        <taxon>Pseudomonadales</taxon>
        <taxon>Pseudomonadaceae</taxon>
        <taxon>Azomonas</taxon>
    </lineage>
</organism>
<comment type="subcellular location">
    <subcellularLocation>
        <location evidence="9">Cell inner membrane</location>
        <topology evidence="9">Single-pass type II membrane protein</topology>
    </subcellularLocation>
    <subcellularLocation>
        <location evidence="1">Membrane</location>
    </subcellularLocation>
    <text evidence="9">Localizes to the division septum.</text>
</comment>
<evidence type="ECO:0000256" key="7">
    <source>
        <dbReference type="ARBA" id="ARBA00023136"/>
    </source>
</evidence>
<evidence type="ECO:0000256" key="6">
    <source>
        <dbReference type="ARBA" id="ARBA00022989"/>
    </source>
</evidence>
<keyword evidence="5 9" id="KW-0812">Transmembrane</keyword>
<sequence>MVLGVRSQSQDKRAPQLGGVGQRGASRLQRPSSSSSTAKPAKPPKPRFYWFGIFKHLFWGLLLVGLVVGGYVLSQNLLPYINRPIARVAVQGELPHVSPLVVQQRLAPLVERPFFQVNLLGIRQELEQIPWVARAEVRRVWPDQIVVHLAEQIPIARWGQQALLNTQGQSFTPGDTGNYAHLPYLYGPQRAQQKVMHQYQILSHMLRPLGFSITRLELRDRGSWFLSTEQGIEMLLGRDQVLEKVRRFTTIYQKALEPQRDNIARIDLRYPKGLAVAWREATPAAKAAASRKN</sequence>
<dbReference type="Gene3D" id="3.40.50.11690">
    <property type="entry name" value="Cell division protein FtsQ/DivIB"/>
    <property type="match status" value="1"/>
</dbReference>
<dbReference type="InterPro" id="IPR013685">
    <property type="entry name" value="POTRA_FtsQ_type"/>
</dbReference>
<dbReference type="Proteomes" id="UP000319627">
    <property type="component" value="Unassembled WGS sequence"/>
</dbReference>
<dbReference type="GO" id="GO:0090529">
    <property type="term" value="P:cell septum assembly"/>
    <property type="evidence" value="ECO:0007669"/>
    <property type="project" value="InterPro"/>
</dbReference>
<evidence type="ECO:0000256" key="2">
    <source>
        <dbReference type="ARBA" id="ARBA00022475"/>
    </source>
</evidence>
<dbReference type="InterPro" id="IPR026579">
    <property type="entry name" value="FtsQ"/>
</dbReference>
<evidence type="ECO:0000256" key="10">
    <source>
        <dbReference type="SAM" id="MobiDB-lite"/>
    </source>
</evidence>
<dbReference type="GO" id="GO:0005886">
    <property type="term" value="C:plasma membrane"/>
    <property type="evidence" value="ECO:0007669"/>
    <property type="project" value="UniProtKB-SubCell"/>
</dbReference>
<keyword evidence="4 9" id="KW-0132">Cell division</keyword>
<evidence type="ECO:0000256" key="5">
    <source>
        <dbReference type="ARBA" id="ARBA00022692"/>
    </source>
</evidence>
<accession>A0A562J2L3</accession>
<proteinExistence type="inferred from homology"/>
<evidence type="ECO:0000256" key="1">
    <source>
        <dbReference type="ARBA" id="ARBA00004370"/>
    </source>
</evidence>
<evidence type="ECO:0000256" key="9">
    <source>
        <dbReference type="HAMAP-Rule" id="MF_00911"/>
    </source>
</evidence>
<keyword evidence="6 9" id="KW-1133">Transmembrane helix</keyword>
<feature type="transmembrane region" description="Helical" evidence="9">
    <location>
        <begin position="48"/>
        <end position="73"/>
    </location>
</feature>
<keyword evidence="3 9" id="KW-0997">Cell inner membrane</keyword>
<dbReference type="InterPro" id="IPR045335">
    <property type="entry name" value="FtsQ_C_sf"/>
</dbReference>
<comment type="similarity">
    <text evidence="9">Belongs to the FtsQ/DivIB family. FtsQ subfamily.</text>
</comment>
<dbReference type="PANTHER" id="PTHR35851">
    <property type="entry name" value="CELL DIVISION PROTEIN FTSQ"/>
    <property type="match status" value="1"/>
</dbReference>
<comment type="function">
    <text evidence="9">Essential cell division protein. May link together the upstream cell division proteins, which are predominantly cytoplasmic, with the downstream cell division proteins, which are predominantly periplasmic. May control correct divisome assembly.</text>
</comment>
<evidence type="ECO:0000256" key="3">
    <source>
        <dbReference type="ARBA" id="ARBA00022519"/>
    </source>
</evidence>
<evidence type="ECO:0000256" key="8">
    <source>
        <dbReference type="ARBA" id="ARBA00023306"/>
    </source>
</evidence>
<evidence type="ECO:0000256" key="4">
    <source>
        <dbReference type="ARBA" id="ARBA00022618"/>
    </source>
</evidence>
<dbReference type="GO" id="GO:0032153">
    <property type="term" value="C:cell division site"/>
    <property type="evidence" value="ECO:0007669"/>
    <property type="project" value="UniProtKB-UniRule"/>
</dbReference>
<name>A0A562J2L3_9GAMM</name>
<dbReference type="RefSeq" id="WP_144570184.1">
    <property type="nucleotide sequence ID" value="NZ_VLKG01000001.1"/>
</dbReference>
<keyword evidence="7 9" id="KW-0472">Membrane</keyword>
<dbReference type="PANTHER" id="PTHR35851:SF1">
    <property type="entry name" value="CELL DIVISION PROTEIN FTSQ"/>
    <property type="match status" value="1"/>
</dbReference>
<feature type="domain" description="POTRA" evidence="11">
    <location>
        <begin position="83"/>
        <end position="152"/>
    </location>
</feature>
<protein>
    <recommendedName>
        <fullName evidence="9">Cell division protein FtsQ</fullName>
    </recommendedName>
</protein>
<reference evidence="12 13" key="1">
    <citation type="submission" date="2019-07" db="EMBL/GenBank/DDBJ databases">
        <title>Genomic Encyclopedia of Type Strains, Phase I: the one thousand microbial genomes (KMG-I) project.</title>
        <authorList>
            <person name="Kyrpides N."/>
        </authorList>
    </citation>
    <scope>NUCLEOTIDE SEQUENCE [LARGE SCALE GENOMIC DNA]</scope>
    <source>
        <strain evidence="12 13">DSM 375</strain>
    </source>
</reference>
<comment type="subunit">
    <text evidence="9">Part of a complex composed of FtsB, FtsL and FtsQ.</text>
</comment>
<dbReference type="InterPro" id="IPR034746">
    <property type="entry name" value="POTRA"/>
</dbReference>
<keyword evidence="8 9" id="KW-0131">Cell cycle</keyword>
<dbReference type="Pfam" id="PF08478">
    <property type="entry name" value="POTRA_1"/>
    <property type="match status" value="1"/>
</dbReference>
<dbReference type="AlphaFoldDB" id="A0A562J2L3"/>
<dbReference type="HAMAP" id="MF_00911">
    <property type="entry name" value="FtsQ_subfam"/>
    <property type="match status" value="1"/>
</dbReference>
<dbReference type="PROSITE" id="PS51779">
    <property type="entry name" value="POTRA"/>
    <property type="match status" value="1"/>
</dbReference>
<keyword evidence="2 9" id="KW-1003">Cell membrane</keyword>
<keyword evidence="13" id="KW-1185">Reference proteome</keyword>
<dbReference type="InterPro" id="IPR005548">
    <property type="entry name" value="Cell_div_FtsQ/DivIB_C"/>
</dbReference>
<gene>
    <name evidence="9" type="primary">ftsQ</name>
    <name evidence="12" type="ORF">LX59_00438</name>
</gene>
<dbReference type="Pfam" id="PF03799">
    <property type="entry name" value="FtsQ_DivIB_C"/>
    <property type="match status" value="1"/>
</dbReference>